<sequence>MSTIRTEQGSALILVLTLLAVASIFCVSFSNSIVNMQKNIAYSNHKYAREFEISQIMTLIKVQNGLTESSQLTQNSILASCLFGTPTATCAENCCPHNSAQGFYFIDPSDNTIDINSKNRLVGPPESPAWYNANSSLCQNSNKDDCSYGLSATFEAACPGAQPTCHHAEHLLITLHLLSNQNAKGNSQNIKARDIPIIYFNNINYPPVVMPVSDLTLSLAAGTEKTVDITGSSGHPSETQNFIFTKCFSTDTGIVQITSPPDTPFSSGMATIKLKPMAAGTAQVTLQINDGGLENNTSKDYTFNVTVTP</sequence>
<organism evidence="1 2">
    <name type="scientific">Bdellovibrio svalbardensis</name>
    <dbReference type="NCBI Taxonomy" id="2972972"/>
    <lineage>
        <taxon>Bacteria</taxon>
        <taxon>Pseudomonadati</taxon>
        <taxon>Bdellovibrionota</taxon>
        <taxon>Bdellovibrionia</taxon>
        <taxon>Bdellovibrionales</taxon>
        <taxon>Pseudobdellovibrionaceae</taxon>
        <taxon>Bdellovibrio</taxon>
    </lineage>
</organism>
<dbReference type="EMBL" id="JANRMI010000004">
    <property type="protein sequence ID" value="MDG0817414.1"/>
    <property type="molecule type" value="Genomic_DNA"/>
</dbReference>
<evidence type="ECO:0000313" key="1">
    <source>
        <dbReference type="EMBL" id="MDG0817414.1"/>
    </source>
</evidence>
<evidence type="ECO:0000313" key="2">
    <source>
        <dbReference type="Proteomes" id="UP001152321"/>
    </source>
</evidence>
<reference evidence="1" key="1">
    <citation type="submission" date="2022-08" db="EMBL/GenBank/DDBJ databases">
        <title>Novel Bdellovibrio Species Isolated from Svalbard: Designation Bdellovibrio svalbardensis.</title>
        <authorList>
            <person name="Mitchell R.J."/>
            <person name="Choi S.Y."/>
        </authorList>
    </citation>
    <scope>NUCLEOTIDE SEQUENCE</scope>
    <source>
        <strain evidence="1">PAP01</strain>
    </source>
</reference>
<gene>
    <name evidence="1" type="ORF">NWE73_13615</name>
</gene>
<dbReference type="Proteomes" id="UP001152321">
    <property type="component" value="Unassembled WGS sequence"/>
</dbReference>
<comment type="caution">
    <text evidence="1">The sequence shown here is derived from an EMBL/GenBank/DDBJ whole genome shotgun (WGS) entry which is preliminary data.</text>
</comment>
<evidence type="ECO:0008006" key="3">
    <source>
        <dbReference type="Google" id="ProtNLM"/>
    </source>
</evidence>
<proteinExistence type="predicted"/>
<protein>
    <recommendedName>
        <fullName evidence="3">Type 4 fimbrial biogenesis protein PilX N-terminal domain-containing protein</fullName>
    </recommendedName>
</protein>
<dbReference type="RefSeq" id="WP_277578887.1">
    <property type="nucleotide sequence ID" value="NZ_JANRMI010000004.1"/>
</dbReference>
<name>A0ABT6DNA0_9BACT</name>
<accession>A0ABT6DNA0</accession>
<keyword evidence="2" id="KW-1185">Reference proteome</keyword>